<keyword evidence="4" id="KW-1185">Reference proteome</keyword>
<sequence>MKRSLTNDILMAFRTSNSPSASPSRPSAIPSSQTKTDDAKISEKRRRVISYDGQTQATEALLAGVTSNAWGRGSAPEAPWNSKEFFSMLRVQPGPVQDQLSKPLDSLRAKLGESEMPYAEKQAVAKFATNAIWTMTEAAEKLRAREMIPEGANTLEMEAELQNSKLSPMQLINIHSKICRESIRALAAANRASEEAQMLARTCEERMTEVKNEVGKLIVVRRADLTARENALKEAADALAQQDAKVAGALQKATRDKSVNNTNAISLCLDVVMDPTPEVAPLLSERRRLRQAHDRASAFLGNTRKSARVHEHLLIVVKSALTALEGGMRLSLESGSNHRSTVARSAAQTVIKQIPQLAKSLADFITFQKERNETAARRIVTKREELDEHLRLYGDEAPSELKEIKRRLAEFEGIQARSEENLRNVAQAQRELWMEGLKRVGLADAENAKGQDDGEAKMQQQQQQFFVSTSSSDAPLRAVLPASVIIRLQRCLVELGTALASFEGVESIKTVVREILERSYDFCPRRAPRTPSVVAAPAPSSFEIVEEKEETSQDTRGFSSISSMPKDTPRSKGVAMVPAQPLLSGDAPRYPQLEDLALVQAARPQSQVFPSRSFLDRVTVAAGFAEDDEDEDEAEDADGGGGCLLM</sequence>
<dbReference type="AlphaFoldDB" id="A0A2R5GMM8"/>
<evidence type="ECO:0000256" key="1">
    <source>
        <dbReference type="SAM" id="Coils"/>
    </source>
</evidence>
<accession>A0A2R5GMM8</accession>
<evidence type="ECO:0000256" key="2">
    <source>
        <dbReference type="SAM" id="MobiDB-lite"/>
    </source>
</evidence>
<feature type="compositionally biased region" description="Acidic residues" evidence="2">
    <location>
        <begin position="625"/>
        <end position="638"/>
    </location>
</feature>
<feature type="coiled-coil region" evidence="1">
    <location>
        <begin position="193"/>
        <end position="242"/>
    </location>
</feature>
<keyword evidence="1" id="KW-0175">Coiled coil</keyword>
<dbReference type="EMBL" id="BEYU01000087">
    <property type="protein sequence ID" value="GBG30988.1"/>
    <property type="molecule type" value="Genomic_DNA"/>
</dbReference>
<proteinExistence type="predicted"/>
<evidence type="ECO:0000313" key="4">
    <source>
        <dbReference type="Proteomes" id="UP000241890"/>
    </source>
</evidence>
<feature type="compositionally biased region" description="Low complexity" evidence="2">
    <location>
        <begin position="16"/>
        <end position="32"/>
    </location>
</feature>
<feature type="region of interest" description="Disordered" evidence="2">
    <location>
        <begin position="624"/>
        <end position="646"/>
    </location>
</feature>
<comment type="caution">
    <text evidence="3">The sequence shown here is derived from an EMBL/GenBank/DDBJ whole genome shotgun (WGS) entry which is preliminary data.</text>
</comment>
<feature type="region of interest" description="Disordered" evidence="2">
    <location>
        <begin position="546"/>
        <end position="573"/>
    </location>
</feature>
<evidence type="ECO:0000313" key="3">
    <source>
        <dbReference type="EMBL" id="GBG30988.1"/>
    </source>
</evidence>
<dbReference type="InParanoid" id="A0A2R5GMM8"/>
<protein>
    <submittedName>
        <fullName evidence="3">Uncharacterized protein</fullName>
    </submittedName>
</protein>
<dbReference type="Proteomes" id="UP000241890">
    <property type="component" value="Unassembled WGS sequence"/>
</dbReference>
<feature type="compositionally biased region" description="Polar residues" evidence="2">
    <location>
        <begin position="554"/>
        <end position="565"/>
    </location>
</feature>
<reference evidence="3 4" key="1">
    <citation type="submission" date="2017-12" db="EMBL/GenBank/DDBJ databases">
        <title>Sequencing, de novo assembly and annotation of complete genome of a new Thraustochytrid species, strain FCC1311.</title>
        <authorList>
            <person name="Sedici K."/>
            <person name="Godart F."/>
            <person name="Aiese Cigliano R."/>
            <person name="Sanseverino W."/>
            <person name="Barakat M."/>
            <person name="Ortet P."/>
            <person name="Marechal E."/>
            <person name="Cagnac O."/>
            <person name="Amato A."/>
        </authorList>
    </citation>
    <scope>NUCLEOTIDE SEQUENCE [LARGE SCALE GENOMIC DNA]</scope>
</reference>
<gene>
    <name evidence="3" type="ORF">FCC1311_072092</name>
</gene>
<name>A0A2R5GMM8_9STRA</name>
<organism evidence="3 4">
    <name type="scientific">Hondaea fermentalgiana</name>
    <dbReference type="NCBI Taxonomy" id="2315210"/>
    <lineage>
        <taxon>Eukaryota</taxon>
        <taxon>Sar</taxon>
        <taxon>Stramenopiles</taxon>
        <taxon>Bigyra</taxon>
        <taxon>Labyrinthulomycetes</taxon>
        <taxon>Thraustochytrida</taxon>
        <taxon>Thraustochytriidae</taxon>
        <taxon>Hondaea</taxon>
    </lineage>
</organism>
<feature type="region of interest" description="Disordered" evidence="2">
    <location>
        <begin position="13"/>
        <end position="43"/>
    </location>
</feature>